<gene>
    <name evidence="8" type="ORF">HPP92_000560</name>
</gene>
<dbReference type="Pfam" id="PF00847">
    <property type="entry name" value="AP2"/>
    <property type="match status" value="1"/>
</dbReference>
<sequence length="308" mass="34322">MGLQCFFPVKRTVHVEWTTKLINPVKSVVSGTRTIRLFCDDAEATDSSSDDDESCLGRIRVKRYVQEIRFEDRPKTASHKKSSNKKKRGSVSGEKPLHKDAVAPRFRGVRRRPWGKYAAEIRDPTKRVRVWLGTYSTAEEAAQVYDDAAIQLRGPDATTNFSRTSQSPPPPPPEKANLSVSGGYESSEDYHPISSPTSVLRGFPSIAIAELEEKPSDVALCPPEVFDGELMQFAEMPLYSDFLDMSTSEQRIFEASSVSRFEFFGEDFGMLGSGFEIRTSAQEGDDLFEEIADLFPLDPLPAVTASTF</sequence>
<keyword evidence="4" id="KW-0804">Transcription</keyword>
<dbReference type="GO" id="GO:0005634">
    <property type="term" value="C:nucleus"/>
    <property type="evidence" value="ECO:0007669"/>
    <property type="project" value="UniProtKB-SubCell"/>
</dbReference>
<feature type="region of interest" description="Disordered" evidence="6">
    <location>
        <begin position="157"/>
        <end position="192"/>
    </location>
</feature>
<dbReference type="PANTHER" id="PTHR31194">
    <property type="entry name" value="SHN SHINE , DNA BINDING / TRANSCRIPTION FACTOR"/>
    <property type="match status" value="1"/>
</dbReference>
<dbReference type="GO" id="GO:0003677">
    <property type="term" value="F:DNA binding"/>
    <property type="evidence" value="ECO:0007669"/>
    <property type="project" value="UniProtKB-KW"/>
</dbReference>
<proteinExistence type="predicted"/>
<evidence type="ECO:0000256" key="5">
    <source>
        <dbReference type="ARBA" id="ARBA00023242"/>
    </source>
</evidence>
<evidence type="ECO:0000256" key="1">
    <source>
        <dbReference type="ARBA" id="ARBA00004123"/>
    </source>
</evidence>
<keyword evidence="5" id="KW-0539">Nucleus</keyword>
<dbReference type="PROSITE" id="PS51032">
    <property type="entry name" value="AP2_ERF"/>
    <property type="match status" value="1"/>
</dbReference>
<dbReference type="CDD" id="cd00018">
    <property type="entry name" value="AP2"/>
    <property type="match status" value="1"/>
</dbReference>
<evidence type="ECO:0000256" key="3">
    <source>
        <dbReference type="ARBA" id="ARBA00023125"/>
    </source>
</evidence>
<comment type="caution">
    <text evidence="8">The sequence shown here is derived from an EMBL/GenBank/DDBJ whole genome shotgun (WGS) entry which is preliminary data.</text>
</comment>
<keyword evidence="2" id="KW-0805">Transcription regulation</keyword>
<dbReference type="GO" id="GO:0003700">
    <property type="term" value="F:DNA-binding transcription factor activity"/>
    <property type="evidence" value="ECO:0007669"/>
    <property type="project" value="InterPro"/>
</dbReference>
<dbReference type="InterPro" id="IPR050913">
    <property type="entry name" value="AP2/ERF_ERF"/>
</dbReference>
<accession>A0A835S0U7</accession>
<dbReference type="Gene3D" id="3.30.730.10">
    <property type="entry name" value="AP2/ERF domain"/>
    <property type="match status" value="1"/>
</dbReference>
<dbReference type="Proteomes" id="UP000639772">
    <property type="component" value="Chromosome 1"/>
</dbReference>
<dbReference type="AlphaFoldDB" id="A0A835S0U7"/>
<evidence type="ECO:0000259" key="7">
    <source>
        <dbReference type="PROSITE" id="PS51032"/>
    </source>
</evidence>
<comment type="subcellular location">
    <subcellularLocation>
        <location evidence="1">Nucleus</location>
    </subcellularLocation>
</comment>
<dbReference type="PRINTS" id="PR00367">
    <property type="entry name" value="ETHRSPELEMNT"/>
</dbReference>
<protein>
    <recommendedName>
        <fullName evidence="7">AP2/ERF domain-containing protein</fullName>
    </recommendedName>
</protein>
<feature type="domain" description="AP2/ERF" evidence="7">
    <location>
        <begin position="105"/>
        <end position="162"/>
    </location>
</feature>
<dbReference type="SUPFAM" id="SSF54171">
    <property type="entry name" value="DNA-binding domain"/>
    <property type="match status" value="1"/>
</dbReference>
<keyword evidence="3" id="KW-0238">DNA-binding</keyword>
<dbReference type="InterPro" id="IPR001471">
    <property type="entry name" value="AP2/ERF_dom"/>
</dbReference>
<evidence type="ECO:0000313" key="8">
    <source>
        <dbReference type="EMBL" id="KAG0500488.1"/>
    </source>
</evidence>
<dbReference type="FunFam" id="3.30.730.10:FF:000001">
    <property type="entry name" value="Ethylene-responsive transcription factor 2"/>
    <property type="match status" value="1"/>
</dbReference>
<dbReference type="PANTHER" id="PTHR31194:SF140">
    <property type="entry name" value="ETHYLENE-RESPONSIVE TRANSCRIPTION FACTOR CRF2"/>
    <property type="match status" value="1"/>
</dbReference>
<feature type="compositionally biased region" description="Basic residues" evidence="6">
    <location>
        <begin position="76"/>
        <end position="89"/>
    </location>
</feature>
<evidence type="ECO:0000256" key="6">
    <source>
        <dbReference type="SAM" id="MobiDB-lite"/>
    </source>
</evidence>
<dbReference type="InterPro" id="IPR036955">
    <property type="entry name" value="AP2/ERF_dom_sf"/>
</dbReference>
<dbReference type="SMART" id="SM00380">
    <property type="entry name" value="AP2"/>
    <property type="match status" value="1"/>
</dbReference>
<evidence type="ECO:0000256" key="4">
    <source>
        <dbReference type="ARBA" id="ARBA00023163"/>
    </source>
</evidence>
<dbReference type="EMBL" id="JADCNM010000001">
    <property type="protein sequence ID" value="KAG0500488.1"/>
    <property type="molecule type" value="Genomic_DNA"/>
</dbReference>
<feature type="compositionally biased region" description="Polar residues" evidence="6">
    <location>
        <begin position="157"/>
        <end position="166"/>
    </location>
</feature>
<reference evidence="8 9" key="1">
    <citation type="journal article" date="2020" name="Nat. Food">
        <title>A phased Vanilla planifolia genome enables genetic improvement of flavour and production.</title>
        <authorList>
            <person name="Hasing T."/>
            <person name="Tang H."/>
            <person name="Brym M."/>
            <person name="Khazi F."/>
            <person name="Huang T."/>
            <person name="Chambers A.H."/>
        </authorList>
    </citation>
    <scope>NUCLEOTIDE SEQUENCE [LARGE SCALE GENOMIC DNA]</scope>
    <source>
        <tissue evidence="8">Leaf</tissue>
    </source>
</reference>
<dbReference type="InterPro" id="IPR016177">
    <property type="entry name" value="DNA-bd_dom_sf"/>
</dbReference>
<name>A0A835S0U7_VANPL</name>
<feature type="region of interest" description="Disordered" evidence="6">
    <location>
        <begin position="72"/>
        <end position="104"/>
    </location>
</feature>
<evidence type="ECO:0000313" key="9">
    <source>
        <dbReference type="Proteomes" id="UP000639772"/>
    </source>
</evidence>
<dbReference type="OrthoDB" id="777519at2759"/>
<evidence type="ECO:0000256" key="2">
    <source>
        <dbReference type="ARBA" id="ARBA00023015"/>
    </source>
</evidence>
<organism evidence="8 9">
    <name type="scientific">Vanilla planifolia</name>
    <name type="common">Vanilla</name>
    <dbReference type="NCBI Taxonomy" id="51239"/>
    <lineage>
        <taxon>Eukaryota</taxon>
        <taxon>Viridiplantae</taxon>
        <taxon>Streptophyta</taxon>
        <taxon>Embryophyta</taxon>
        <taxon>Tracheophyta</taxon>
        <taxon>Spermatophyta</taxon>
        <taxon>Magnoliopsida</taxon>
        <taxon>Liliopsida</taxon>
        <taxon>Asparagales</taxon>
        <taxon>Orchidaceae</taxon>
        <taxon>Vanilloideae</taxon>
        <taxon>Vanilleae</taxon>
        <taxon>Vanilla</taxon>
    </lineage>
</organism>